<dbReference type="PANTHER" id="PTHR30540">
    <property type="entry name" value="OSMOTIC STRESS POTASSIUM TRANSPORTER"/>
    <property type="match status" value="1"/>
</dbReference>
<evidence type="ECO:0000256" key="12">
    <source>
        <dbReference type="SAM" id="Phobius"/>
    </source>
</evidence>
<sequence>MSSPGTENDDGVESHEKRRHEWLNKKVFLLAFGSIGVVFGDIGTSPLYAIKACFYGKHAISPSVMNVMGVLSLIFWSMFIVVSIKYVTFILRADNKGEGGIFALVSLLNTPGQSFSRLLKYILLLAGILGAGLLYGDGVITPAISVLSAIEGLEVATKAAAPFILPLTCIVLILLFSLQRRGTARIGNLFAPIMVLWFLSIGYFGIIQIINEPAVLRALNPLYALDFFINNRIHGIVVLGSVVLCITGCEALYADLGHFGRNAIRFSWFLFVFPLLLCNYFGQGALLLAHPEMNVNPFYNIVPEIILYPMIGLSTAATVIASQALISGVFSLTQQAVQLGFCPRVRIIHTSSEMQGQIYIPFVNYALMLSCIGVVIGFKESGALAGAYGVAVTADMIITSILFFLVLIYVRKWSLWKVIPLVGIFLAFDISFFIGNFFFKIADGGWFPLFIAIFIAVTMTTWKKGRTELYRNIIGSRFPLESFLAELPKSHILRVPGTAVFMTLSPVGTPPTLLHHVKHNHVLHEKVVLLSIINMDTPLVPAGERIKLIDLGQGFYRVEAFFGFMQKPNVPQIMKIAAQYGLVTDPMTTTFYLGRETLLTGGKSKMMRWRKAFFAFMSRNAGNPTSYFGIPANRVVELGAQIEL</sequence>
<feature type="transmembrane region" description="Helical" evidence="12">
    <location>
        <begin position="358"/>
        <end position="378"/>
    </location>
</feature>
<feature type="domain" description="K+ potassium transporter integral membrane" evidence="13">
    <location>
        <begin position="30"/>
        <end position="485"/>
    </location>
</feature>
<dbReference type="Pfam" id="PF02705">
    <property type="entry name" value="K_trans"/>
    <property type="match status" value="1"/>
</dbReference>
<feature type="transmembrane region" description="Helical" evidence="12">
    <location>
        <begin position="159"/>
        <end position="177"/>
    </location>
</feature>
<keyword evidence="11 12" id="KW-0472">Membrane</keyword>
<feature type="transmembrane region" description="Helical" evidence="12">
    <location>
        <begin position="70"/>
        <end position="91"/>
    </location>
</feature>
<keyword evidence="6 12" id="KW-0812">Transmembrane</keyword>
<keyword evidence="10" id="KW-0406">Ion transport</keyword>
<accession>A0A0W8FL68</accession>
<evidence type="ECO:0000256" key="6">
    <source>
        <dbReference type="ARBA" id="ARBA00022692"/>
    </source>
</evidence>
<feature type="transmembrane region" description="Helical" evidence="12">
    <location>
        <begin position="306"/>
        <end position="337"/>
    </location>
</feature>
<dbReference type="Pfam" id="PF22776">
    <property type="entry name" value="K_trans_C"/>
    <property type="match status" value="1"/>
</dbReference>
<feature type="transmembrane region" description="Helical" evidence="12">
    <location>
        <begin position="27"/>
        <end position="50"/>
    </location>
</feature>
<feature type="transmembrane region" description="Helical" evidence="12">
    <location>
        <begin position="266"/>
        <end position="286"/>
    </location>
</feature>
<feature type="domain" description="K+ potassium transporter C-terminal" evidence="14">
    <location>
        <begin position="496"/>
        <end position="644"/>
    </location>
</feature>
<evidence type="ECO:0000256" key="9">
    <source>
        <dbReference type="ARBA" id="ARBA00022989"/>
    </source>
</evidence>
<feature type="transmembrane region" description="Helical" evidence="12">
    <location>
        <begin position="121"/>
        <end position="147"/>
    </location>
</feature>
<keyword evidence="8" id="KW-0630">Potassium</keyword>
<evidence type="ECO:0000256" key="5">
    <source>
        <dbReference type="ARBA" id="ARBA00022538"/>
    </source>
</evidence>
<evidence type="ECO:0000256" key="11">
    <source>
        <dbReference type="ARBA" id="ARBA00023136"/>
    </source>
</evidence>
<evidence type="ECO:0000259" key="13">
    <source>
        <dbReference type="Pfam" id="PF02705"/>
    </source>
</evidence>
<evidence type="ECO:0000313" key="15">
    <source>
        <dbReference type="EMBL" id="KUG21686.1"/>
    </source>
</evidence>
<gene>
    <name evidence="15" type="ORF">ASZ90_008556</name>
</gene>
<dbReference type="GO" id="GO:0015293">
    <property type="term" value="F:symporter activity"/>
    <property type="evidence" value="ECO:0007669"/>
    <property type="project" value="UniProtKB-KW"/>
</dbReference>
<dbReference type="InterPro" id="IPR003855">
    <property type="entry name" value="K+_transporter"/>
</dbReference>
<evidence type="ECO:0000256" key="7">
    <source>
        <dbReference type="ARBA" id="ARBA00022847"/>
    </source>
</evidence>
<keyword evidence="9 12" id="KW-1133">Transmembrane helix</keyword>
<evidence type="ECO:0000256" key="2">
    <source>
        <dbReference type="ARBA" id="ARBA00007019"/>
    </source>
</evidence>
<feature type="transmembrane region" description="Helical" evidence="12">
    <location>
        <begin position="421"/>
        <end position="439"/>
    </location>
</feature>
<evidence type="ECO:0000259" key="14">
    <source>
        <dbReference type="Pfam" id="PF22776"/>
    </source>
</evidence>
<evidence type="ECO:0000256" key="4">
    <source>
        <dbReference type="ARBA" id="ARBA00022475"/>
    </source>
</evidence>
<comment type="caution">
    <text evidence="15">The sequence shown here is derived from an EMBL/GenBank/DDBJ whole genome shotgun (WGS) entry which is preliminary data.</text>
</comment>
<dbReference type="PANTHER" id="PTHR30540:SF79">
    <property type="entry name" value="LOW AFFINITY POTASSIUM TRANSPORT SYSTEM PROTEIN KUP"/>
    <property type="match status" value="1"/>
</dbReference>
<keyword evidence="7" id="KW-0769">Symport</keyword>
<feature type="transmembrane region" description="Helical" evidence="12">
    <location>
        <begin position="189"/>
        <end position="210"/>
    </location>
</feature>
<dbReference type="InterPro" id="IPR053951">
    <property type="entry name" value="K_trans_N"/>
</dbReference>
<evidence type="ECO:0000256" key="3">
    <source>
        <dbReference type="ARBA" id="ARBA00022448"/>
    </source>
</evidence>
<name>A0A0W8FL68_9ZZZZ</name>
<dbReference type="EMBL" id="LNQE01001032">
    <property type="protein sequence ID" value="KUG21686.1"/>
    <property type="molecule type" value="Genomic_DNA"/>
</dbReference>
<evidence type="ECO:0000256" key="8">
    <source>
        <dbReference type="ARBA" id="ARBA00022958"/>
    </source>
</evidence>
<dbReference type="GO" id="GO:0015079">
    <property type="term" value="F:potassium ion transmembrane transporter activity"/>
    <property type="evidence" value="ECO:0007669"/>
    <property type="project" value="InterPro"/>
</dbReference>
<keyword evidence="4" id="KW-1003">Cell membrane</keyword>
<organism evidence="15">
    <name type="scientific">hydrocarbon metagenome</name>
    <dbReference type="NCBI Taxonomy" id="938273"/>
    <lineage>
        <taxon>unclassified sequences</taxon>
        <taxon>metagenomes</taxon>
        <taxon>ecological metagenomes</taxon>
    </lineage>
</organism>
<dbReference type="HAMAP" id="MF_01522">
    <property type="entry name" value="Kup"/>
    <property type="match status" value="1"/>
</dbReference>
<dbReference type="GO" id="GO:0016020">
    <property type="term" value="C:membrane"/>
    <property type="evidence" value="ECO:0007669"/>
    <property type="project" value="UniProtKB-SubCell"/>
</dbReference>
<evidence type="ECO:0000256" key="1">
    <source>
        <dbReference type="ARBA" id="ARBA00004141"/>
    </source>
</evidence>
<dbReference type="AlphaFoldDB" id="A0A0W8FL68"/>
<dbReference type="InterPro" id="IPR023051">
    <property type="entry name" value="Kup"/>
</dbReference>
<evidence type="ECO:0000256" key="10">
    <source>
        <dbReference type="ARBA" id="ARBA00023065"/>
    </source>
</evidence>
<keyword evidence="3" id="KW-0813">Transport</keyword>
<reference evidence="15" key="1">
    <citation type="journal article" date="2015" name="Proc. Natl. Acad. Sci. U.S.A.">
        <title>Networks of energetic and metabolic interactions define dynamics in microbial communities.</title>
        <authorList>
            <person name="Embree M."/>
            <person name="Liu J.K."/>
            <person name="Al-Bassam M.M."/>
            <person name="Zengler K."/>
        </authorList>
    </citation>
    <scope>NUCLEOTIDE SEQUENCE</scope>
</reference>
<dbReference type="InterPro" id="IPR053952">
    <property type="entry name" value="K_trans_C"/>
</dbReference>
<feature type="transmembrane region" description="Helical" evidence="12">
    <location>
        <begin position="233"/>
        <end position="254"/>
    </location>
</feature>
<keyword evidence="5" id="KW-0633">Potassium transport</keyword>
<feature type="transmembrane region" description="Helical" evidence="12">
    <location>
        <begin position="445"/>
        <end position="462"/>
    </location>
</feature>
<comment type="similarity">
    <text evidence="2">Belongs to the HAK/KUP transporter (TC 2.A.72) family.</text>
</comment>
<feature type="transmembrane region" description="Helical" evidence="12">
    <location>
        <begin position="384"/>
        <end position="409"/>
    </location>
</feature>
<comment type="subcellular location">
    <subcellularLocation>
        <location evidence="1">Membrane</location>
        <topology evidence="1">Multi-pass membrane protein</topology>
    </subcellularLocation>
</comment>
<protein>
    <submittedName>
        <fullName evidence="15">Kup system potassium uptake protein</fullName>
    </submittedName>
</protein>
<proteinExistence type="inferred from homology"/>